<evidence type="ECO:0000313" key="4">
    <source>
        <dbReference type="EMBL" id="CAA6813125.1"/>
    </source>
</evidence>
<dbReference type="PANTHER" id="PTHR42852:SF13">
    <property type="entry name" value="PROTEIN DIPZ"/>
    <property type="match status" value="1"/>
</dbReference>
<gene>
    <name evidence="4" type="ORF">HELGO_WM22614</name>
</gene>
<name>A0A6S6T4E9_9BACT</name>
<organism evidence="4">
    <name type="scientific">uncultured Campylobacterales bacterium</name>
    <dbReference type="NCBI Taxonomy" id="352960"/>
    <lineage>
        <taxon>Bacteria</taxon>
        <taxon>Pseudomonadati</taxon>
        <taxon>Campylobacterota</taxon>
        <taxon>Epsilonproteobacteria</taxon>
        <taxon>Campylobacterales</taxon>
        <taxon>environmental samples</taxon>
    </lineage>
</organism>
<dbReference type="SUPFAM" id="SSF52833">
    <property type="entry name" value="Thioredoxin-like"/>
    <property type="match status" value="1"/>
</dbReference>
<feature type="signal peptide" evidence="2">
    <location>
        <begin position="1"/>
        <end position="16"/>
    </location>
</feature>
<evidence type="ECO:0000256" key="1">
    <source>
        <dbReference type="ARBA" id="ARBA00023284"/>
    </source>
</evidence>
<dbReference type="EMBL" id="CACVAW010000053">
    <property type="protein sequence ID" value="CAA6813125.1"/>
    <property type="molecule type" value="Genomic_DNA"/>
</dbReference>
<dbReference type="PROSITE" id="PS51352">
    <property type="entry name" value="THIOREDOXIN_2"/>
    <property type="match status" value="1"/>
</dbReference>
<dbReference type="InterPro" id="IPR012336">
    <property type="entry name" value="Thioredoxin-like_fold"/>
</dbReference>
<accession>A0A6S6T4E9</accession>
<dbReference type="InterPro" id="IPR013766">
    <property type="entry name" value="Thioredoxin_domain"/>
</dbReference>
<dbReference type="PANTHER" id="PTHR42852">
    <property type="entry name" value="THIOL:DISULFIDE INTERCHANGE PROTEIN DSBE"/>
    <property type="match status" value="1"/>
</dbReference>
<dbReference type="Gene3D" id="3.40.30.10">
    <property type="entry name" value="Glutaredoxin"/>
    <property type="match status" value="1"/>
</dbReference>
<dbReference type="Pfam" id="PF13905">
    <property type="entry name" value="Thioredoxin_8"/>
    <property type="match status" value="1"/>
</dbReference>
<dbReference type="CDD" id="cd02966">
    <property type="entry name" value="TlpA_like_family"/>
    <property type="match status" value="1"/>
</dbReference>
<protein>
    <submittedName>
        <fullName evidence="4">Cytochrome C biogenesis protein</fullName>
    </submittedName>
</protein>
<keyword evidence="1" id="KW-0676">Redox-active center</keyword>
<evidence type="ECO:0000256" key="2">
    <source>
        <dbReference type="SAM" id="SignalP"/>
    </source>
</evidence>
<dbReference type="InterPro" id="IPR050553">
    <property type="entry name" value="Thioredoxin_ResA/DsbE_sf"/>
</dbReference>
<evidence type="ECO:0000259" key="3">
    <source>
        <dbReference type="PROSITE" id="PS51352"/>
    </source>
</evidence>
<feature type="domain" description="Thioredoxin" evidence="3">
    <location>
        <begin position="8"/>
        <end position="144"/>
    </location>
</feature>
<reference evidence="4" key="1">
    <citation type="submission" date="2020-01" db="EMBL/GenBank/DDBJ databases">
        <authorList>
            <person name="Meier V. D."/>
            <person name="Meier V D."/>
        </authorList>
    </citation>
    <scope>NUCLEOTIDE SEQUENCE</scope>
    <source>
        <strain evidence="4">HLG_WM_MAG_12</strain>
    </source>
</reference>
<dbReference type="AlphaFoldDB" id="A0A6S6T4E9"/>
<sequence length="146" mass="16615">MKKMFLILFLGSIVFAKTISTDVLKKMQITDPNKVYIVNFFASWCTSCKAELPGIVEFNKKLIKDKNKFEIIGVDVDEELDEGIAFQKKMGLNFRVINDTDQSLISYFDPDGIPAIYYIKEGKVKKARFGAEDDIGKVIQMDLKSL</sequence>
<keyword evidence="2" id="KW-0732">Signal</keyword>
<dbReference type="InterPro" id="IPR017937">
    <property type="entry name" value="Thioredoxin_CS"/>
</dbReference>
<proteinExistence type="predicted"/>
<dbReference type="InterPro" id="IPR036249">
    <property type="entry name" value="Thioredoxin-like_sf"/>
</dbReference>
<dbReference type="PROSITE" id="PS00194">
    <property type="entry name" value="THIOREDOXIN_1"/>
    <property type="match status" value="1"/>
</dbReference>
<feature type="chain" id="PRO_5028100413" evidence="2">
    <location>
        <begin position="17"/>
        <end position="146"/>
    </location>
</feature>